<evidence type="ECO:0000256" key="1">
    <source>
        <dbReference type="ARBA" id="ARBA00010923"/>
    </source>
</evidence>
<gene>
    <name evidence="5" type="ORF">FDW42_03870</name>
</gene>
<protein>
    <recommendedName>
        <fullName evidence="4">Type I restriction modification DNA specificity domain-containing protein</fullName>
    </recommendedName>
</protein>
<evidence type="ECO:0000256" key="3">
    <source>
        <dbReference type="ARBA" id="ARBA00023125"/>
    </source>
</evidence>
<evidence type="ECO:0000256" key="2">
    <source>
        <dbReference type="ARBA" id="ARBA00022747"/>
    </source>
</evidence>
<reference evidence="5 6" key="1">
    <citation type="submission" date="2019-05" db="EMBL/GenBank/DDBJ databases">
        <title>Draft genomes of eight strains of Campylobacter helveticus isolated from cats and a dog in New Zealand.</title>
        <authorList>
            <person name="Bojanic K."/>
            <person name="Midwinter A.C."/>
            <person name="Biggs P.J."/>
            <person name="Acke E."/>
            <person name="Cornelius A.J."/>
            <person name="Marshall J.C."/>
        </authorList>
    </citation>
    <scope>NUCLEOTIDE SEQUENCE [LARGE SCALE GENOMIC DNA]</scope>
    <source>
        <strain evidence="5 6">ACP123b</strain>
    </source>
</reference>
<dbReference type="EMBL" id="VDBS01000031">
    <property type="protein sequence ID" value="TNB57921.1"/>
    <property type="molecule type" value="Genomic_DNA"/>
</dbReference>
<evidence type="ECO:0000313" key="6">
    <source>
        <dbReference type="Proteomes" id="UP000306813"/>
    </source>
</evidence>
<keyword evidence="3" id="KW-0238">DNA-binding</keyword>
<dbReference type="RefSeq" id="WP_171050676.1">
    <property type="nucleotide sequence ID" value="NZ_VDBS01000031.1"/>
</dbReference>
<evidence type="ECO:0000259" key="4">
    <source>
        <dbReference type="Pfam" id="PF01420"/>
    </source>
</evidence>
<name>A0AAX2ULR4_9BACT</name>
<keyword evidence="2" id="KW-0680">Restriction system</keyword>
<feature type="non-terminal residue" evidence="5">
    <location>
        <position position="1"/>
    </location>
</feature>
<dbReference type="InterPro" id="IPR000055">
    <property type="entry name" value="Restrct_endonuc_typeI_TRD"/>
</dbReference>
<dbReference type="GO" id="GO:0009307">
    <property type="term" value="P:DNA restriction-modification system"/>
    <property type="evidence" value="ECO:0007669"/>
    <property type="project" value="UniProtKB-KW"/>
</dbReference>
<dbReference type="SUPFAM" id="SSF116734">
    <property type="entry name" value="DNA methylase specificity domain"/>
    <property type="match status" value="1"/>
</dbReference>
<dbReference type="Pfam" id="PF01420">
    <property type="entry name" value="Methylase_S"/>
    <property type="match status" value="1"/>
</dbReference>
<dbReference type="GO" id="GO:0003677">
    <property type="term" value="F:DNA binding"/>
    <property type="evidence" value="ECO:0007669"/>
    <property type="project" value="UniProtKB-KW"/>
</dbReference>
<comment type="caution">
    <text evidence="5">The sequence shown here is derived from an EMBL/GenBank/DDBJ whole genome shotgun (WGS) entry which is preliminary data.</text>
</comment>
<dbReference type="InterPro" id="IPR044946">
    <property type="entry name" value="Restrct_endonuc_typeI_TRD_sf"/>
</dbReference>
<proteinExistence type="inferred from homology"/>
<accession>A0AAX2ULR4</accession>
<sequence>INFVGRVNQNNGVKGKIAKQNFEPNVENTITATVIGQYKYVKLQKEPYYCSQNINKLTPKFENKNKFVMYFFISYIQKFVSIFDGQQAGYKLEDLKNHIILLPITNNKIDFDFMQSFIKAIQKECIKSVVLWQEKQKKAYEKVVKKL</sequence>
<dbReference type="AlphaFoldDB" id="A0AAX2ULR4"/>
<organism evidence="5 6">
    <name type="scientific">Campylobacter helveticus</name>
    <dbReference type="NCBI Taxonomy" id="28898"/>
    <lineage>
        <taxon>Bacteria</taxon>
        <taxon>Pseudomonadati</taxon>
        <taxon>Campylobacterota</taxon>
        <taxon>Epsilonproteobacteria</taxon>
        <taxon>Campylobacterales</taxon>
        <taxon>Campylobacteraceae</taxon>
        <taxon>Campylobacter</taxon>
    </lineage>
</organism>
<comment type="similarity">
    <text evidence="1">Belongs to the type-I restriction system S methylase family.</text>
</comment>
<feature type="domain" description="Type I restriction modification DNA specificity" evidence="4">
    <location>
        <begin position="3"/>
        <end position="125"/>
    </location>
</feature>
<dbReference type="Proteomes" id="UP000306813">
    <property type="component" value="Unassembled WGS sequence"/>
</dbReference>
<evidence type="ECO:0000313" key="5">
    <source>
        <dbReference type="EMBL" id="TNB57921.1"/>
    </source>
</evidence>
<dbReference type="Gene3D" id="3.90.220.20">
    <property type="entry name" value="DNA methylase specificity domains"/>
    <property type="match status" value="1"/>
</dbReference>